<reference evidence="2 3" key="1">
    <citation type="journal article" date="2014" name="PLoS ONE">
        <title>Physiological and genomic features of a novel sulfur-oxidizing gammaproteobacterium belonging to a previously uncultivated symbiotic lineage isolated from a hydrothermal vent.</title>
        <authorList>
            <person name="Nunoura T."/>
            <person name="Takaki Y."/>
            <person name="Kazama H."/>
            <person name="Kakuta J."/>
            <person name="Shimamura S."/>
            <person name="Makita H."/>
            <person name="Hirai M."/>
            <person name="Miyazaki M."/>
            <person name="Takai K."/>
        </authorList>
    </citation>
    <scope>NUCLEOTIDE SEQUENCE [LARGE SCALE GENOMIC DNA]</scope>
    <source>
        <strain evidence="2 3">Hiromi1</strain>
    </source>
</reference>
<dbReference type="OrthoDB" id="7067542at2"/>
<sequence>MNIWLQIGMAVTIVLMLVFMYPATKHWLKNSPKANKGDWPAVFVALALVVGFVLLLILLVKS</sequence>
<name>A0A7U6GII6_9GAMM</name>
<dbReference type="Proteomes" id="UP000031631">
    <property type="component" value="Chromosome"/>
</dbReference>
<accession>A0A7U6GII6</accession>
<gene>
    <name evidence="2" type="ORF">TBH_C1308</name>
</gene>
<keyword evidence="1" id="KW-0812">Transmembrane</keyword>
<evidence type="ECO:0000313" key="3">
    <source>
        <dbReference type="Proteomes" id="UP000031631"/>
    </source>
</evidence>
<dbReference type="AlphaFoldDB" id="A0A7U6GII6"/>
<protein>
    <submittedName>
        <fullName evidence="2">Uncharacterized protein</fullName>
    </submittedName>
</protein>
<feature type="transmembrane region" description="Helical" evidence="1">
    <location>
        <begin position="7"/>
        <end position="24"/>
    </location>
</feature>
<dbReference type="RefSeq" id="WP_041066827.1">
    <property type="nucleotide sequence ID" value="NZ_AP012273.1"/>
</dbReference>
<dbReference type="KEGG" id="tbn:TBH_C1308"/>
<dbReference type="EMBL" id="AP012273">
    <property type="protein sequence ID" value="BAO44233.1"/>
    <property type="molecule type" value="Genomic_DNA"/>
</dbReference>
<proteinExistence type="predicted"/>
<keyword evidence="1" id="KW-1133">Transmembrane helix</keyword>
<evidence type="ECO:0000313" key="2">
    <source>
        <dbReference type="EMBL" id="BAO44233.1"/>
    </source>
</evidence>
<organism evidence="2 3">
    <name type="scientific">Thiolapillus brandeum</name>
    <dbReference type="NCBI Taxonomy" id="1076588"/>
    <lineage>
        <taxon>Bacteria</taxon>
        <taxon>Pseudomonadati</taxon>
        <taxon>Pseudomonadota</taxon>
        <taxon>Gammaproteobacteria</taxon>
        <taxon>Chromatiales</taxon>
        <taxon>Sedimenticolaceae</taxon>
        <taxon>Thiolapillus</taxon>
    </lineage>
</organism>
<keyword evidence="3" id="KW-1185">Reference proteome</keyword>
<evidence type="ECO:0000256" key="1">
    <source>
        <dbReference type="SAM" id="Phobius"/>
    </source>
</evidence>
<keyword evidence="1" id="KW-0472">Membrane</keyword>
<feature type="transmembrane region" description="Helical" evidence="1">
    <location>
        <begin position="39"/>
        <end position="60"/>
    </location>
</feature>